<dbReference type="SUPFAM" id="SSF52833">
    <property type="entry name" value="Thioredoxin-like"/>
    <property type="match status" value="1"/>
</dbReference>
<keyword evidence="5" id="KW-1185">Reference proteome</keyword>
<comment type="similarity">
    <text evidence="1">Belongs to the glutathione peroxidase family.</text>
</comment>
<keyword evidence="3" id="KW-0560">Oxidoreductase</keyword>
<evidence type="ECO:0000313" key="5">
    <source>
        <dbReference type="Proteomes" id="UP001472866"/>
    </source>
</evidence>
<dbReference type="Gene3D" id="3.40.30.10">
    <property type="entry name" value="Glutaredoxin"/>
    <property type="match status" value="1"/>
</dbReference>
<accession>A0AAX4P5F1</accession>
<dbReference type="InterPro" id="IPR000889">
    <property type="entry name" value="Glutathione_peroxidase"/>
</dbReference>
<proteinExistence type="inferred from homology"/>
<protein>
    <submittedName>
        <fullName evidence="4">Glutathione peroxidase</fullName>
    </submittedName>
</protein>
<sequence length="124" mass="13421">MAAAGDSLYSGFSAKDIDGNVCDLGSFAGKVALVFGCEEPGTEAEIKAFVTEKYGVTFPMFSKIDVNGPNTHPVWKFLKSKMDVSEIGWNFEKFLVGKDGHVAKHFAETVQPSQLEKDIADLLG</sequence>
<dbReference type="PIRSF" id="PIRSF000303">
    <property type="entry name" value="Glutathion_perox"/>
    <property type="match status" value="1"/>
</dbReference>
<organism evidence="4 5">
    <name type="scientific">Chloropicon roscoffensis</name>
    <dbReference type="NCBI Taxonomy" id="1461544"/>
    <lineage>
        <taxon>Eukaryota</taxon>
        <taxon>Viridiplantae</taxon>
        <taxon>Chlorophyta</taxon>
        <taxon>Chloropicophyceae</taxon>
        <taxon>Chloropicales</taxon>
        <taxon>Chloropicaceae</taxon>
        <taxon>Chloropicon</taxon>
    </lineage>
</organism>
<dbReference type="GO" id="GO:0006979">
    <property type="term" value="P:response to oxidative stress"/>
    <property type="evidence" value="ECO:0007669"/>
    <property type="project" value="InterPro"/>
</dbReference>
<dbReference type="PANTHER" id="PTHR11592:SF132">
    <property type="entry name" value="GLUTATHIONE PEROXIDASE 7, CHLOROPLASTIC-RELATED"/>
    <property type="match status" value="1"/>
</dbReference>
<dbReference type="AlphaFoldDB" id="A0AAX4P5F1"/>
<keyword evidence="2 4" id="KW-0575">Peroxidase</keyword>
<evidence type="ECO:0000256" key="2">
    <source>
        <dbReference type="ARBA" id="ARBA00022559"/>
    </source>
</evidence>
<name>A0AAX4P5F1_9CHLO</name>
<dbReference type="InterPro" id="IPR036249">
    <property type="entry name" value="Thioredoxin-like_sf"/>
</dbReference>
<dbReference type="PANTHER" id="PTHR11592">
    <property type="entry name" value="GLUTATHIONE PEROXIDASE"/>
    <property type="match status" value="1"/>
</dbReference>
<dbReference type="EMBL" id="CP151504">
    <property type="protein sequence ID" value="WZN61260.1"/>
    <property type="molecule type" value="Genomic_DNA"/>
</dbReference>
<gene>
    <name evidence="4" type="ORF">HKI87_04g27950</name>
</gene>
<dbReference type="Pfam" id="PF00255">
    <property type="entry name" value="GSHPx"/>
    <property type="match status" value="1"/>
</dbReference>
<evidence type="ECO:0000256" key="3">
    <source>
        <dbReference type="ARBA" id="ARBA00023002"/>
    </source>
</evidence>
<evidence type="ECO:0000256" key="1">
    <source>
        <dbReference type="ARBA" id="ARBA00006926"/>
    </source>
</evidence>
<dbReference type="GO" id="GO:0004601">
    <property type="term" value="F:peroxidase activity"/>
    <property type="evidence" value="ECO:0007669"/>
    <property type="project" value="UniProtKB-KW"/>
</dbReference>
<dbReference type="Proteomes" id="UP001472866">
    <property type="component" value="Chromosome 04"/>
</dbReference>
<evidence type="ECO:0000313" key="4">
    <source>
        <dbReference type="EMBL" id="WZN61260.1"/>
    </source>
</evidence>
<reference evidence="4 5" key="1">
    <citation type="submission" date="2024-03" db="EMBL/GenBank/DDBJ databases">
        <title>Complete genome sequence of the green alga Chloropicon roscoffensis RCC1871.</title>
        <authorList>
            <person name="Lemieux C."/>
            <person name="Pombert J.-F."/>
            <person name="Otis C."/>
            <person name="Turmel M."/>
        </authorList>
    </citation>
    <scope>NUCLEOTIDE SEQUENCE [LARGE SCALE GENOMIC DNA]</scope>
    <source>
        <strain evidence="4 5">RCC1871</strain>
    </source>
</reference>
<dbReference type="PROSITE" id="PS51355">
    <property type="entry name" value="GLUTATHIONE_PEROXID_3"/>
    <property type="match status" value="1"/>
</dbReference>